<dbReference type="Gene3D" id="1.10.340.70">
    <property type="match status" value="1"/>
</dbReference>
<dbReference type="FunFam" id="1.10.340.70:FF:000001">
    <property type="entry name" value="Retrovirus-related Pol polyprotein from transposon gypsy-like Protein"/>
    <property type="match status" value="1"/>
</dbReference>
<dbReference type="PROSITE" id="PS51154">
    <property type="entry name" value="MACRO"/>
    <property type="match status" value="1"/>
</dbReference>
<dbReference type="Gene3D" id="3.40.220.10">
    <property type="entry name" value="Leucine Aminopeptidase, subunit E, domain 1"/>
    <property type="match status" value="1"/>
</dbReference>
<proteinExistence type="predicted"/>
<dbReference type="Gene3D" id="3.30.420.10">
    <property type="entry name" value="Ribonuclease H-like superfamily/Ribonuclease H"/>
    <property type="match status" value="1"/>
</dbReference>
<dbReference type="InterPro" id="IPR001584">
    <property type="entry name" value="Integrase_cat-core"/>
</dbReference>
<dbReference type="EC" id="2.7.7.49" evidence="1"/>
<keyword evidence="6" id="KW-0511">Multifunctional enzyme</keyword>
<keyword evidence="5" id="KW-0255">Endonuclease</keyword>
<feature type="domain" description="Macro" evidence="9">
    <location>
        <begin position="38"/>
        <end position="195"/>
    </location>
</feature>
<evidence type="ECO:0000259" key="8">
    <source>
        <dbReference type="PROSITE" id="PS50994"/>
    </source>
</evidence>
<organism evidence="10 11">
    <name type="scientific">Frankliniella fusca</name>
    <dbReference type="NCBI Taxonomy" id="407009"/>
    <lineage>
        <taxon>Eukaryota</taxon>
        <taxon>Metazoa</taxon>
        <taxon>Ecdysozoa</taxon>
        <taxon>Arthropoda</taxon>
        <taxon>Hexapoda</taxon>
        <taxon>Insecta</taxon>
        <taxon>Pterygota</taxon>
        <taxon>Neoptera</taxon>
        <taxon>Paraneoptera</taxon>
        <taxon>Thysanoptera</taxon>
        <taxon>Terebrantia</taxon>
        <taxon>Thripoidea</taxon>
        <taxon>Thripidae</taxon>
        <taxon>Frankliniella</taxon>
    </lineage>
</organism>
<dbReference type="PANTHER" id="PTHR37984:SF5">
    <property type="entry name" value="PROTEIN NYNRIN-LIKE"/>
    <property type="match status" value="1"/>
</dbReference>
<evidence type="ECO:0000313" key="11">
    <source>
        <dbReference type="Proteomes" id="UP001219518"/>
    </source>
</evidence>
<dbReference type="SMART" id="SM00506">
    <property type="entry name" value="A1pp"/>
    <property type="match status" value="1"/>
</dbReference>
<dbReference type="InterPro" id="IPR012337">
    <property type="entry name" value="RNaseH-like_sf"/>
</dbReference>
<dbReference type="SUPFAM" id="SSF53098">
    <property type="entry name" value="Ribonuclease H-like"/>
    <property type="match status" value="1"/>
</dbReference>
<reference evidence="10" key="1">
    <citation type="submission" date="2021-07" db="EMBL/GenBank/DDBJ databases">
        <authorList>
            <person name="Catto M.A."/>
            <person name="Jacobson A."/>
            <person name="Kennedy G."/>
            <person name="Labadie P."/>
            <person name="Hunt B.G."/>
            <person name="Srinivasan R."/>
        </authorList>
    </citation>
    <scope>NUCLEOTIDE SEQUENCE</scope>
    <source>
        <strain evidence="10">PL_HMW_Pooled</strain>
        <tissue evidence="10">Head</tissue>
    </source>
</reference>
<comment type="caution">
    <text evidence="10">The sequence shown here is derived from an EMBL/GenBank/DDBJ whole genome shotgun (WGS) entry which is preliminary data.</text>
</comment>
<dbReference type="Gene3D" id="3.10.10.10">
    <property type="entry name" value="HIV Type 1 Reverse Transcriptase, subunit A, domain 1"/>
    <property type="match status" value="1"/>
</dbReference>
<dbReference type="EMBL" id="JAHWGI010001169">
    <property type="protein sequence ID" value="KAK3924269.1"/>
    <property type="molecule type" value="Genomic_DNA"/>
</dbReference>
<dbReference type="SUPFAM" id="SSF56672">
    <property type="entry name" value="DNA/RNA polymerases"/>
    <property type="match status" value="1"/>
</dbReference>
<protein>
    <recommendedName>
        <fullName evidence="1">RNA-directed DNA polymerase</fullName>
        <ecNumber evidence="1">2.7.7.49</ecNumber>
    </recommendedName>
</protein>
<evidence type="ECO:0000256" key="7">
    <source>
        <dbReference type="SAM" id="MobiDB-lite"/>
    </source>
</evidence>
<keyword evidence="4" id="KW-0540">Nuclease</keyword>
<dbReference type="InterPro" id="IPR041577">
    <property type="entry name" value="RT_RNaseH_2"/>
</dbReference>
<dbReference type="GO" id="GO:0004519">
    <property type="term" value="F:endonuclease activity"/>
    <property type="evidence" value="ECO:0007669"/>
    <property type="project" value="UniProtKB-KW"/>
</dbReference>
<accession>A0AAE1HN44</accession>
<feature type="domain" description="Integrase catalytic" evidence="8">
    <location>
        <begin position="1250"/>
        <end position="1408"/>
    </location>
</feature>
<dbReference type="CDD" id="cd02901">
    <property type="entry name" value="Macro_Poa1p-like"/>
    <property type="match status" value="1"/>
</dbReference>
<dbReference type="GO" id="GO:0003676">
    <property type="term" value="F:nucleic acid binding"/>
    <property type="evidence" value="ECO:0007669"/>
    <property type="project" value="InterPro"/>
</dbReference>
<feature type="compositionally biased region" description="Basic and acidic residues" evidence="7">
    <location>
        <begin position="311"/>
        <end position="346"/>
    </location>
</feature>
<dbReference type="InterPro" id="IPR002589">
    <property type="entry name" value="Macro_dom"/>
</dbReference>
<evidence type="ECO:0000256" key="1">
    <source>
        <dbReference type="ARBA" id="ARBA00012493"/>
    </source>
</evidence>
<evidence type="ECO:0000256" key="3">
    <source>
        <dbReference type="ARBA" id="ARBA00022695"/>
    </source>
</evidence>
<dbReference type="InterPro" id="IPR041588">
    <property type="entry name" value="Integrase_H2C2"/>
</dbReference>
<feature type="compositionally biased region" description="Low complexity" evidence="7">
    <location>
        <begin position="28"/>
        <end position="44"/>
    </location>
</feature>
<keyword evidence="2" id="KW-0808">Transferase</keyword>
<evidence type="ECO:0000256" key="4">
    <source>
        <dbReference type="ARBA" id="ARBA00022722"/>
    </source>
</evidence>
<evidence type="ECO:0000259" key="9">
    <source>
        <dbReference type="PROSITE" id="PS51154"/>
    </source>
</evidence>
<dbReference type="PROSITE" id="PS50994">
    <property type="entry name" value="INTEGRASE"/>
    <property type="match status" value="1"/>
</dbReference>
<dbReference type="PANTHER" id="PTHR37984">
    <property type="entry name" value="PROTEIN CBG26694"/>
    <property type="match status" value="1"/>
</dbReference>
<keyword evidence="5" id="KW-0378">Hydrolase</keyword>
<dbReference type="GO" id="GO:0042575">
    <property type="term" value="C:DNA polymerase complex"/>
    <property type="evidence" value="ECO:0007669"/>
    <property type="project" value="UniProtKB-ARBA"/>
</dbReference>
<gene>
    <name evidence="10" type="ORF">KUF71_002540</name>
</gene>
<keyword evidence="3" id="KW-0548">Nucleotidyltransferase</keyword>
<dbReference type="InterPro" id="IPR043502">
    <property type="entry name" value="DNA/RNA_pol_sf"/>
</dbReference>
<feature type="compositionally biased region" description="Polar residues" evidence="7">
    <location>
        <begin position="1"/>
        <end position="18"/>
    </location>
</feature>
<dbReference type="SUPFAM" id="SSF52949">
    <property type="entry name" value="Macro domain-like"/>
    <property type="match status" value="1"/>
</dbReference>
<dbReference type="Pfam" id="PF17921">
    <property type="entry name" value="Integrase_H2C2"/>
    <property type="match status" value="1"/>
</dbReference>
<keyword evidence="11" id="KW-1185">Reference proteome</keyword>
<dbReference type="Gene3D" id="2.40.70.10">
    <property type="entry name" value="Acid Proteases"/>
    <property type="match status" value="1"/>
</dbReference>
<dbReference type="CDD" id="cd09274">
    <property type="entry name" value="RNase_HI_RT_Ty3"/>
    <property type="match status" value="1"/>
</dbReference>
<dbReference type="InterPro" id="IPR036397">
    <property type="entry name" value="RNaseH_sf"/>
</dbReference>
<evidence type="ECO:0000256" key="2">
    <source>
        <dbReference type="ARBA" id="ARBA00022679"/>
    </source>
</evidence>
<dbReference type="InterPro" id="IPR021109">
    <property type="entry name" value="Peptidase_aspartic_dom_sf"/>
</dbReference>
<dbReference type="InterPro" id="IPR043472">
    <property type="entry name" value="Macro_dom-like"/>
</dbReference>
<dbReference type="GO" id="GO:0015074">
    <property type="term" value="P:DNA integration"/>
    <property type="evidence" value="ECO:0007669"/>
    <property type="project" value="InterPro"/>
</dbReference>
<name>A0AAE1HN44_9NEOP</name>
<dbReference type="GO" id="GO:0003964">
    <property type="term" value="F:RNA-directed DNA polymerase activity"/>
    <property type="evidence" value="ECO:0007669"/>
    <property type="project" value="UniProtKB-EC"/>
</dbReference>
<feature type="region of interest" description="Disordered" evidence="7">
    <location>
        <begin position="1"/>
        <end position="48"/>
    </location>
</feature>
<feature type="region of interest" description="Disordered" evidence="7">
    <location>
        <begin position="297"/>
        <end position="348"/>
    </location>
</feature>
<evidence type="ECO:0000256" key="6">
    <source>
        <dbReference type="ARBA" id="ARBA00023268"/>
    </source>
</evidence>
<sequence>MGFHQAQQQMGPPNQHLWSNMGLHHGHMGPQQPQWPQGPHGMGPVQQNQQWPQICGKLPFRSKKNLVHAVSADFSMSAGIAREFRNCFGIPQDLDLIARGVGDVAVVKEGKRYIFHLITKPKYYQKPNPLHLKLALHELKRVCLEKNIKSLAMPRIGCGLDGLFWHETVKPLLLKVFKDSGITIEVYRPSRREEKLTNARLMEIAIRKIEKDLNRGYRTRILQKFGDIENYRKIASRRNYVPTELELRAWAEHFFLSIPVTCKDGNFMVGCKYAYETVPVVLEDIFSKEKEILRKGGETARDLGTTTVGANRKEEMPGRKREGSPTKYGKKEERRKLEPAKGKGESSLKYTKVATQEGIAFTVESGKHERDGGKIPEESMDPNELMMAHFEIGKTLWVHKIKGPDSNLFSVAMKIEGEERRVTVDSAASKSLVSINLINKEKLLPCAYEIIAANDMALDLLGQVTLQISSEGEDWVHTFLVHNQKSPALEILLGNDFHDKFGTDISFRKNQCTIRGKRGDVKLARLEFSCPNGVFALKEIFGNSQDIFEQSFDLTVHSTTETVLEAGKDSKIKIEIGPYKPKTLMHFKPKEIFGGRIMPWEILLYPDEDEISVTNLAPFDITLPKDTKLGSLGAPQDLQYTKDTKGRMPQALVNLLRIDEAPSVKQKKGENSGQIEEEKALNINPALKEDDKQKLNDLLEKYEDVFVRPGNPLQITNILKVRIPLKDPDKVIYQQNYPIPPALDKSTTKLISDLIKEDVLERAPHSNYRIPFMIVEKGRDKNNQMQYRLVLSAKKLNECLASINYSPPKIDYVLAALNQKNMFSTIDLVASFHQLEIDERDRHILSIQHKAFIKDFHKISKPILNAADPAEEFSWGPEQREVVKLLHKKLLMDVTLMHFNADLETVLACDGSPVYGVGAVLYQKCPVLRKFRPVAVYSKQFPKSQRNSSAHDAELLALYYSLQRFRMELHAVKEFTIETDCISLQFLDGLSHPSARQARVQIYLTQFYGKYKLKYKPGRLQTCPDFHSRNPDDLEGYNPLEAEEDAWKLPDEEISRPDICKNGQNQSITLHGNEEDLTITAQVLEDKLKKAKGHVFAVTRAVAKRLKEEAKGKKEEIVLPGVTIPKKWRAELMKAQASDKGIKEIKSKIENGDVEENCIIDGIVYKFRTLDNKRQPVIIVPSSLRKKILENCHDSILGGHYGVQKTLALIESTYWWQDMKKDTRDYVKSCQACGEFKPKLTKDGLLQPIIATRPFQIMGCDFMEMGTSKQGCRWGFALVDLFSGFVYVKPSKRNRSRDASHAFKDLLGIIMVPEVLICDRGPHFTATDFQEFVERLGVKELNIVPPRVHQSNGAAEAAIKRFKDNVKFYCKGDTSEWQSLLPFILKRVNESVQSESGRSPCELMYGVKTVAPGHLLLQSEGNPEDFEISREKMREKALQKRIMGKAGQKKHYDKNRKELSYQVNEEVFYGIEPLRKFNYPPKLQRKFRKGRVISQVGPVTYEIQRQDGKKVVTSHVALMKKCHERPSYLR</sequence>
<dbReference type="Pfam" id="PF17919">
    <property type="entry name" value="RT_RNaseH_2"/>
    <property type="match status" value="1"/>
</dbReference>
<dbReference type="Pfam" id="PF01661">
    <property type="entry name" value="Macro"/>
    <property type="match status" value="1"/>
</dbReference>
<dbReference type="InterPro" id="IPR050951">
    <property type="entry name" value="Retrovirus_Pol_polyprotein"/>
</dbReference>
<reference evidence="10" key="2">
    <citation type="journal article" date="2023" name="BMC Genomics">
        <title>Pest status, molecular evolution, and epigenetic factors derived from the genome assembly of Frankliniella fusca, a thysanopteran phytovirus vector.</title>
        <authorList>
            <person name="Catto M.A."/>
            <person name="Labadie P.E."/>
            <person name="Jacobson A.L."/>
            <person name="Kennedy G.G."/>
            <person name="Srinivasan R."/>
            <person name="Hunt B.G."/>
        </authorList>
    </citation>
    <scope>NUCLEOTIDE SEQUENCE</scope>
    <source>
        <strain evidence="10">PL_HMW_Pooled</strain>
    </source>
</reference>
<evidence type="ECO:0000313" key="10">
    <source>
        <dbReference type="EMBL" id="KAK3924269.1"/>
    </source>
</evidence>
<evidence type="ECO:0000256" key="5">
    <source>
        <dbReference type="ARBA" id="ARBA00022759"/>
    </source>
</evidence>
<dbReference type="Proteomes" id="UP001219518">
    <property type="component" value="Unassembled WGS sequence"/>
</dbReference>